<keyword evidence="1" id="KW-0472">Membrane</keyword>
<protein>
    <submittedName>
        <fullName evidence="2">Uncharacterized protein</fullName>
    </submittedName>
</protein>
<proteinExistence type="predicted"/>
<evidence type="ECO:0000313" key="2">
    <source>
        <dbReference type="EMBL" id="JAH96163.1"/>
    </source>
</evidence>
<organism evidence="2">
    <name type="scientific">Anguilla anguilla</name>
    <name type="common">European freshwater eel</name>
    <name type="synonym">Muraena anguilla</name>
    <dbReference type="NCBI Taxonomy" id="7936"/>
    <lineage>
        <taxon>Eukaryota</taxon>
        <taxon>Metazoa</taxon>
        <taxon>Chordata</taxon>
        <taxon>Craniata</taxon>
        <taxon>Vertebrata</taxon>
        <taxon>Euteleostomi</taxon>
        <taxon>Actinopterygii</taxon>
        <taxon>Neopterygii</taxon>
        <taxon>Teleostei</taxon>
        <taxon>Anguilliformes</taxon>
        <taxon>Anguillidae</taxon>
        <taxon>Anguilla</taxon>
    </lineage>
</organism>
<dbReference type="EMBL" id="GBXM01012414">
    <property type="protein sequence ID" value="JAH96163.1"/>
    <property type="molecule type" value="Transcribed_RNA"/>
</dbReference>
<dbReference type="AlphaFoldDB" id="A0A0E9X389"/>
<evidence type="ECO:0000256" key="1">
    <source>
        <dbReference type="SAM" id="Phobius"/>
    </source>
</evidence>
<sequence>MFFSYILDINVYYFFVIFFIFILLYLKIPGLYDVMETGGAEIFKATESGVAQLCLTSPPGPVRDRKQTTTHPVALRVDGYTCICWLVSLKSCHVIGSCICSSTAGFCEEICH</sequence>
<feature type="transmembrane region" description="Helical" evidence="1">
    <location>
        <begin position="6"/>
        <end position="26"/>
    </location>
</feature>
<reference evidence="2" key="2">
    <citation type="journal article" date="2015" name="Fish Shellfish Immunol.">
        <title>Early steps in the European eel (Anguilla anguilla)-Vibrio vulnificus interaction in the gills: Role of the RtxA13 toxin.</title>
        <authorList>
            <person name="Callol A."/>
            <person name="Pajuelo D."/>
            <person name="Ebbesson L."/>
            <person name="Teles M."/>
            <person name="MacKenzie S."/>
            <person name="Amaro C."/>
        </authorList>
    </citation>
    <scope>NUCLEOTIDE SEQUENCE</scope>
</reference>
<reference evidence="2" key="1">
    <citation type="submission" date="2014-11" db="EMBL/GenBank/DDBJ databases">
        <authorList>
            <person name="Amaro Gonzalez C."/>
        </authorList>
    </citation>
    <scope>NUCLEOTIDE SEQUENCE</scope>
</reference>
<accession>A0A0E9X389</accession>
<keyword evidence="1" id="KW-0812">Transmembrane</keyword>
<keyword evidence="1" id="KW-1133">Transmembrane helix</keyword>
<name>A0A0E9X389_ANGAN</name>